<dbReference type="EMBL" id="LT629763">
    <property type="protein sequence ID" value="SDS34171.1"/>
    <property type="molecule type" value="Genomic_DNA"/>
</dbReference>
<keyword evidence="4" id="KW-0812">Transmembrane</keyword>
<evidence type="ECO:0000256" key="4">
    <source>
        <dbReference type="ARBA" id="ARBA00022692"/>
    </source>
</evidence>
<evidence type="ECO:0000256" key="2">
    <source>
        <dbReference type="ARBA" id="ARBA00008163"/>
    </source>
</evidence>
<dbReference type="RefSeq" id="WP_092285680.1">
    <property type="nucleotide sequence ID" value="NZ_LT629763.1"/>
</dbReference>
<keyword evidence="6" id="KW-0472">Membrane</keyword>
<dbReference type="GO" id="GO:0015483">
    <property type="term" value="F:long-chain fatty acid transporting porin activity"/>
    <property type="evidence" value="ECO:0007669"/>
    <property type="project" value="TreeGrafter"/>
</dbReference>
<dbReference type="AlphaFoldDB" id="A0A1H1REJ7"/>
<dbReference type="STRING" id="472181.SAMN05216271_1705"/>
<name>A0A1H1REJ7_9GAMM</name>
<dbReference type="Proteomes" id="UP000243413">
    <property type="component" value="Chromosome I"/>
</dbReference>
<dbReference type="InterPro" id="IPR005017">
    <property type="entry name" value="OMPP1/FadL/TodX"/>
</dbReference>
<accession>A0A1H1REJ7</accession>
<comment type="subcellular location">
    <subcellularLocation>
        <location evidence="1">Cell outer membrane</location>
        <topology evidence="1">Multi-pass membrane protein</topology>
    </subcellularLocation>
</comment>
<evidence type="ECO:0000256" key="5">
    <source>
        <dbReference type="ARBA" id="ARBA00022729"/>
    </source>
</evidence>
<dbReference type="SUPFAM" id="SSF56935">
    <property type="entry name" value="Porins"/>
    <property type="match status" value="1"/>
</dbReference>
<evidence type="ECO:0000256" key="6">
    <source>
        <dbReference type="ARBA" id="ARBA00023136"/>
    </source>
</evidence>
<evidence type="ECO:0000256" key="7">
    <source>
        <dbReference type="ARBA" id="ARBA00023237"/>
    </source>
</evidence>
<keyword evidence="7" id="KW-0998">Cell outer membrane</keyword>
<evidence type="ECO:0000256" key="8">
    <source>
        <dbReference type="SAM" id="SignalP"/>
    </source>
</evidence>
<proteinExistence type="inferred from homology"/>
<reference evidence="10" key="1">
    <citation type="submission" date="2016-10" db="EMBL/GenBank/DDBJ databases">
        <authorList>
            <person name="Varghese N."/>
            <person name="Submissions S."/>
        </authorList>
    </citation>
    <scope>NUCLEOTIDE SEQUENCE [LARGE SCALE GENOMIC DNA]</scope>
    <source>
        <strain evidence="10">JCM 14963</strain>
    </source>
</reference>
<dbReference type="OrthoDB" id="19849at2"/>
<comment type="similarity">
    <text evidence="2">Belongs to the OmpP1/FadL family.</text>
</comment>
<dbReference type="PANTHER" id="PTHR35093">
    <property type="entry name" value="OUTER MEMBRANE PROTEIN NMB0088-RELATED"/>
    <property type="match status" value="1"/>
</dbReference>
<keyword evidence="5 8" id="KW-0732">Signal</keyword>
<feature type="signal peptide" evidence="8">
    <location>
        <begin position="1"/>
        <end position="29"/>
    </location>
</feature>
<dbReference type="GO" id="GO:0009279">
    <property type="term" value="C:cell outer membrane"/>
    <property type="evidence" value="ECO:0007669"/>
    <property type="project" value="UniProtKB-SubCell"/>
</dbReference>
<feature type="chain" id="PRO_5009258807" evidence="8">
    <location>
        <begin position="30"/>
        <end position="433"/>
    </location>
</feature>
<evidence type="ECO:0000313" key="10">
    <source>
        <dbReference type="Proteomes" id="UP000243413"/>
    </source>
</evidence>
<evidence type="ECO:0000256" key="3">
    <source>
        <dbReference type="ARBA" id="ARBA00022452"/>
    </source>
</evidence>
<gene>
    <name evidence="9" type="ORF">SAMN05216271_1705</name>
</gene>
<protein>
    <submittedName>
        <fullName evidence="9">Long-chain fatty acid transport protein</fullName>
    </submittedName>
</protein>
<dbReference type="PANTHER" id="PTHR35093:SF8">
    <property type="entry name" value="OUTER MEMBRANE PROTEIN NMB0088-RELATED"/>
    <property type="match status" value="1"/>
</dbReference>
<keyword evidence="3" id="KW-1134">Transmembrane beta strand</keyword>
<evidence type="ECO:0000313" key="9">
    <source>
        <dbReference type="EMBL" id="SDS34171.1"/>
    </source>
</evidence>
<dbReference type="Gene3D" id="2.40.160.60">
    <property type="entry name" value="Outer membrane protein transport protein (OMPP1/FadL/TodX)"/>
    <property type="match status" value="1"/>
</dbReference>
<dbReference type="Pfam" id="PF03349">
    <property type="entry name" value="Toluene_X"/>
    <property type="match status" value="1"/>
</dbReference>
<organism evidence="9 10">
    <name type="scientific">Halopseudomonas sabulinigri</name>
    <dbReference type="NCBI Taxonomy" id="472181"/>
    <lineage>
        <taxon>Bacteria</taxon>
        <taxon>Pseudomonadati</taxon>
        <taxon>Pseudomonadota</taxon>
        <taxon>Gammaproteobacteria</taxon>
        <taxon>Pseudomonadales</taxon>
        <taxon>Pseudomonadaceae</taxon>
        <taxon>Halopseudomonas</taxon>
    </lineage>
</organism>
<evidence type="ECO:0000256" key="1">
    <source>
        <dbReference type="ARBA" id="ARBA00004571"/>
    </source>
</evidence>
<sequence length="433" mass="46846">MDRKQHSRRLFKSGAAALLSLTCSHQASAGGIMLYEVGQEGAGLANAGAAVLASDPSVLMNNPAGISRLEGTQVNASGQLVIGHIKFAADASSDFDGNNGGNALKYLPGASFFISHQIDDRSSIGFGMYGNFGLAVKYDDDWAGRYFTQQAAVIGLSFEPVYSYKVDDKLSLGIGPRIMYGYYRTQAAVDNNVLGLGGGRSDGQLEYQDTDIGIGLNMGLLYQLNERVDLGLAYTSKVELEFEDRPSFDNINNPLLDAALQTANIRSLELGMQVPQTLLLSSSYRLDPQWTLLGTLGWQDWSEFGDIGVEVEAAGGSVTTGVDRRYKDTWHASLGAQYQATRQLRWNMGIAYDSTMVDDADRTVDNPAAAAWRFAGGLNYALDDNTDLHLAYTLVWLGDMDVSQSKSRSGDSLNGSYDRSALHILGGGAVWRF</sequence>